<dbReference type="Proteomes" id="UP000672097">
    <property type="component" value="Unassembled WGS sequence"/>
</dbReference>
<dbReference type="HAMAP" id="MF_00724">
    <property type="entry name" value="FliE"/>
    <property type="match status" value="1"/>
</dbReference>
<proteinExistence type="inferred from homology"/>
<comment type="similarity">
    <text evidence="2 4">Belongs to the FliE family.</text>
</comment>
<accession>A0ABS5DXU8</accession>
<dbReference type="RefSeq" id="WP_210809218.1">
    <property type="nucleotide sequence ID" value="NZ_JAGQDG010000004.1"/>
</dbReference>
<dbReference type="NCBIfam" id="TIGR00205">
    <property type="entry name" value="fliE"/>
    <property type="match status" value="1"/>
</dbReference>
<dbReference type="PRINTS" id="PR01006">
    <property type="entry name" value="FLGHOOKFLIE"/>
</dbReference>
<dbReference type="PANTHER" id="PTHR34653:SF1">
    <property type="entry name" value="FLAGELLAR HOOK-BASAL BODY COMPLEX PROTEIN FLIE"/>
    <property type="match status" value="1"/>
</dbReference>
<evidence type="ECO:0000313" key="7">
    <source>
        <dbReference type="Proteomes" id="UP000672097"/>
    </source>
</evidence>
<dbReference type="EMBL" id="JAGQDG010000004">
    <property type="protein sequence ID" value="MBQ0935899.1"/>
    <property type="molecule type" value="Genomic_DNA"/>
</dbReference>
<evidence type="ECO:0000256" key="2">
    <source>
        <dbReference type="ARBA" id="ARBA00009272"/>
    </source>
</evidence>
<organism evidence="6 7">
    <name type="scientific">Ideonella paludis</name>
    <dbReference type="NCBI Taxonomy" id="1233411"/>
    <lineage>
        <taxon>Bacteria</taxon>
        <taxon>Pseudomonadati</taxon>
        <taxon>Pseudomonadota</taxon>
        <taxon>Betaproteobacteria</taxon>
        <taxon>Burkholderiales</taxon>
        <taxon>Sphaerotilaceae</taxon>
        <taxon>Ideonella</taxon>
    </lineage>
</organism>
<evidence type="ECO:0000256" key="5">
    <source>
        <dbReference type="NCBIfam" id="TIGR00205"/>
    </source>
</evidence>
<keyword evidence="7" id="KW-1185">Reference proteome</keyword>
<keyword evidence="3 4" id="KW-0975">Bacterial flagellum</keyword>
<evidence type="ECO:0000256" key="4">
    <source>
        <dbReference type="HAMAP-Rule" id="MF_00724"/>
    </source>
</evidence>
<keyword evidence="6" id="KW-0282">Flagellum</keyword>
<keyword evidence="6" id="KW-0969">Cilium</keyword>
<comment type="subcellular location">
    <subcellularLocation>
        <location evidence="1 4">Bacterial flagellum basal body</location>
    </subcellularLocation>
</comment>
<evidence type="ECO:0000256" key="1">
    <source>
        <dbReference type="ARBA" id="ARBA00004117"/>
    </source>
</evidence>
<keyword evidence="6" id="KW-0966">Cell projection</keyword>
<sequence>MDVKLKPFDFAQAAARAGLSVDGTPLAKTRAPASPQATEGANFQSAMTQALKSVSAQQMESARMQRELQLDNPSVSLEDTMIAMQKSQIGFQAAVSVRNRMVQAYTDIMNMQV</sequence>
<dbReference type="Pfam" id="PF02049">
    <property type="entry name" value="FliE"/>
    <property type="match status" value="1"/>
</dbReference>
<dbReference type="InterPro" id="IPR001624">
    <property type="entry name" value="FliE"/>
</dbReference>
<evidence type="ECO:0000256" key="3">
    <source>
        <dbReference type="ARBA" id="ARBA00023143"/>
    </source>
</evidence>
<protein>
    <recommendedName>
        <fullName evidence="4 5">Flagellar hook-basal body complex protein FliE</fullName>
    </recommendedName>
</protein>
<gene>
    <name evidence="4 6" type="primary">fliE</name>
    <name evidence="6" type="ORF">KAK11_11230</name>
</gene>
<evidence type="ECO:0000313" key="6">
    <source>
        <dbReference type="EMBL" id="MBQ0935899.1"/>
    </source>
</evidence>
<dbReference type="PANTHER" id="PTHR34653">
    <property type="match status" value="1"/>
</dbReference>
<comment type="caution">
    <text evidence="6">The sequence shown here is derived from an EMBL/GenBank/DDBJ whole genome shotgun (WGS) entry which is preliminary data.</text>
</comment>
<reference evidence="6 7" key="1">
    <citation type="submission" date="2021-04" db="EMBL/GenBank/DDBJ databases">
        <title>The genome sequence of type strain Ideonella paludis KCTC 32238.</title>
        <authorList>
            <person name="Liu Y."/>
        </authorList>
    </citation>
    <scope>NUCLEOTIDE SEQUENCE [LARGE SCALE GENOMIC DNA]</scope>
    <source>
        <strain evidence="6 7">KCTC 32238</strain>
    </source>
</reference>
<name>A0ABS5DXU8_9BURK</name>